<comment type="caution">
    <text evidence="4">The sequence shown here is derived from an EMBL/GenBank/DDBJ whole genome shotgun (WGS) entry which is preliminary data.</text>
</comment>
<proteinExistence type="predicted"/>
<name>A0ABU0IPM9_9CAUL</name>
<reference evidence="4 5" key="1">
    <citation type="submission" date="2023-07" db="EMBL/GenBank/DDBJ databases">
        <title>Genomic Encyclopedia of Type Strains, Phase IV (KMG-IV): sequencing the most valuable type-strain genomes for metagenomic binning, comparative biology and taxonomic classification.</title>
        <authorList>
            <person name="Goeker M."/>
        </authorList>
    </citation>
    <scope>NUCLEOTIDE SEQUENCE [LARGE SCALE GENOMIC DNA]</scope>
    <source>
        <strain evidence="4 5">DSM 18695</strain>
    </source>
</reference>
<dbReference type="InterPro" id="IPR000863">
    <property type="entry name" value="Sulfotransferase_dom"/>
</dbReference>
<sequence length="297" mass="33019">MRLPNVFLAGCQKSGSTSLAEYLSAHPDCLLSNPKENAFFSKATNLENLGGYTTSFTGGGSPHPRVILDATTENMANPRAAAFIAGALGTDVKLIFMLRAPAARVYSGYLHLYKRGHERREPGAVLADLGGDQDQAEQTELRRLARALVERRISPEPYKRRYDDYLWSFRYIANTGYRRQVARYEAQFGAANVLVLTLEDALRSPEAMRGQLSRFLDLDPSGFPTALPHENPTSLPEQPSLRSRIARIVKRRPNAVDVIPVPVKADPAIARALTELFRGETQYWSERLGADLAKMGW</sequence>
<dbReference type="Pfam" id="PF00685">
    <property type="entry name" value="Sulfotransfer_1"/>
    <property type="match status" value="1"/>
</dbReference>
<keyword evidence="1" id="KW-0808">Transferase</keyword>
<dbReference type="EMBL" id="JAUSVS010000001">
    <property type="protein sequence ID" value="MDQ0463123.1"/>
    <property type="molecule type" value="Genomic_DNA"/>
</dbReference>
<evidence type="ECO:0000256" key="1">
    <source>
        <dbReference type="ARBA" id="ARBA00022679"/>
    </source>
</evidence>
<gene>
    <name evidence="4" type="ORF">QO010_000871</name>
</gene>
<dbReference type="PANTHER" id="PTHR10605">
    <property type="entry name" value="HEPARAN SULFATE SULFOTRANSFERASE"/>
    <property type="match status" value="1"/>
</dbReference>
<dbReference type="InterPro" id="IPR027417">
    <property type="entry name" value="P-loop_NTPase"/>
</dbReference>
<dbReference type="SUPFAM" id="SSF52540">
    <property type="entry name" value="P-loop containing nucleoside triphosphate hydrolases"/>
    <property type="match status" value="1"/>
</dbReference>
<dbReference type="PANTHER" id="PTHR10605:SF56">
    <property type="entry name" value="BIFUNCTIONAL HEPARAN SULFATE N-DEACETYLASE_N-SULFOTRANSFERASE"/>
    <property type="match status" value="1"/>
</dbReference>
<evidence type="ECO:0000313" key="5">
    <source>
        <dbReference type="Proteomes" id="UP001228905"/>
    </source>
</evidence>
<evidence type="ECO:0000259" key="3">
    <source>
        <dbReference type="Pfam" id="PF00685"/>
    </source>
</evidence>
<dbReference type="RefSeq" id="WP_307346470.1">
    <property type="nucleotide sequence ID" value="NZ_JAUSVS010000001.1"/>
</dbReference>
<keyword evidence="2" id="KW-0325">Glycoprotein</keyword>
<dbReference type="Gene3D" id="3.40.50.300">
    <property type="entry name" value="P-loop containing nucleotide triphosphate hydrolases"/>
    <property type="match status" value="1"/>
</dbReference>
<evidence type="ECO:0000313" key="4">
    <source>
        <dbReference type="EMBL" id="MDQ0463123.1"/>
    </source>
</evidence>
<feature type="domain" description="Sulfotransferase" evidence="3">
    <location>
        <begin position="4"/>
        <end position="219"/>
    </location>
</feature>
<accession>A0ABU0IPM9</accession>
<dbReference type="Proteomes" id="UP001228905">
    <property type="component" value="Unassembled WGS sequence"/>
</dbReference>
<dbReference type="InterPro" id="IPR037359">
    <property type="entry name" value="NST/OST"/>
</dbReference>
<protein>
    <recommendedName>
        <fullName evidence="3">Sulfotransferase domain-containing protein</fullName>
    </recommendedName>
</protein>
<evidence type="ECO:0000256" key="2">
    <source>
        <dbReference type="ARBA" id="ARBA00023180"/>
    </source>
</evidence>
<keyword evidence="5" id="KW-1185">Reference proteome</keyword>
<organism evidence="4 5">
    <name type="scientific">Caulobacter ginsengisoli</name>
    <dbReference type="NCBI Taxonomy" id="400775"/>
    <lineage>
        <taxon>Bacteria</taxon>
        <taxon>Pseudomonadati</taxon>
        <taxon>Pseudomonadota</taxon>
        <taxon>Alphaproteobacteria</taxon>
        <taxon>Caulobacterales</taxon>
        <taxon>Caulobacteraceae</taxon>
        <taxon>Caulobacter</taxon>
    </lineage>
</organism>